<dbReference type="InterPro" id="IPR014718">
    <property type="entry name" value="GH-type_carb-bd"/>
</dbReference>
<organism evidence="7 8">
    <name type="scientific">Asticcacaulis machinosus</name>
    <dbReference type="NCBI Taxonomy" id="2984211"/>
    <lineage>
        <taxon>Bacteria</taxon>
        <taxon>Pseudomonadati</taxon>
        <taxon>Pseudomonadota</taxon>
        <taxon>Alphaproteobacteria</taxon>
        <taxon>Caulobacterales</taxon>
        <taxon>Caulobacteraceae</taxon>
        <taxon>Asticcacaulis</taxon>
    </lineage>
</organism>
<sequence length="665" mass="73247">MFRSFLPLMLMAVAGGAAADTYTAASPDGQVVVTLDKSGADLPTWRVTYKGQPVIAPSAMGLRTDVAGFGLKGFKAPLVTTRTVNETYNIVVGKAKSAPDHYTETTLTFEEVEGGRKIAIVARAYDNGAAVRYVLPNQPGFESFGILGEKTEFAFAKDYDCWGLNLGKFHNAHEGEFDAVKSSLIRDHYLLDSPLVCKTGTGETAFALAESDVKHYPSTFYNRKGDNGLGVAVKLPPRLDSDSIKPYVAKITQTESEFKTPWRVVMIGDSTRELVESNLIATLGEPSKIADTSWIKGGKSAWDWWNGFNAPVKNPGINTETYLAYIDFAKAMGLEYMLIDEGWSVGSSTRPKPGSDVTKAIPALDMPKILKYAKDRNVKVMLWLQWQQLDWQMDEALAAYEQWGIAGIKIDFMDRSDQDMVDYYHKVLSKAAKHKLLVDLHGAYAPNGLVRTYPNYITQEGVLGAEYNKWTTRITATHNVTLPYTRMILGPIDYTPGGFAHRTPQDFKIQIDRPMTMTTRGQAVAMYVVYDSPLTMLSDAPQAYKKASGEWEDGVDFIKSVPVTWDETRVLQGDIGQFIVTARRKGEVWYIGAMTNEQARNLTLPLSFLKGGTYEARLWQDGATVSRLNTTTQKATSTDSLTLTLAPSGGAVAVIAPAGKGKKTK</sequence>
<evidence type="ECO:0000313" key="8">
    <source>
        <dbReference type="Proteomes" id="UP001218579"/>
    </source>
</evidence>
<dbReference type="InterPro" id="IPR029486">
    <property type="entry name" value="GH97_N"/>
</dbReference>
<feature type="domain" description="Glycosyl-hydrolase 97 N-terminal" evidence="5">
    <location>
        <begin position="25"/>
        <end position="286"/>
    </location>
</feature>
<dbReference type="InterPro" id="IPR013780">
    <property type="entry name" value="Glyco_hydro_b"/>
</dbReference>
<dbReference type="RefSeq" id="WP_272745723.1">
    <property type="nucleotide sequence ID" value="NZ_JAQQKV010000003.1"/>
</dbReference>
<feature type="domain" description="Glycosyl-hydrolase 97 C-terminal oligomerisation" evidence="6">
    <location>
        <begin position="564"/>
        <end position="655"/>
    </location>
</feature>
<comment type="caution">
    <text evidence="7">The sequence shown here is derived from an EMBL/GenBank/DDBJ whole genome shotgun (WGS) entry which is preliminary data.</text>
</comment>
<dbReference type="GO" id="GO:0016787">
    <property type="term" value="F:hydrolase activity"/>
    <property type="evidence" value="ECO:0007669"/>
    <property type="project" value="UniProtKB-KW"/>
</dbReference>
<evidence type="ECO:0000256" key="2">
    <source>
        <dbReference type="ARBA" id="ARBA00023295"/>
    </source>
</evidence>
<keyword evidence="1 7" id="KW-0378">Hydrolase</keyword>
<dbReference type="PANTHER" id="PTHR35803">
    <property type="entry name" value="GLUCAN 1,4-ALPHA-GLUCOSIDASE SUSB-RELATED"/>
    <property type="match status" value="1"/>
</dbReference>
<evidence type="ECO:0000256" key="3">
    <source>
        <dbReference type="SAM" id="SignalP"/>
    </source>
</evidence>
<evidence type="ECO:0000259" key="4">
    <source>
        <dbReference type="Pfam" id="PF10566"/>
    </source>
</evidence>
<feature type="signal peptide" evidence="3">
    <location>
        <begin position="1"/>
        <end position="19"/>
    </location>
</feature>
<keyword evidence="2" id="KW-0326">Glycosidase</keyword>
<feature type="chain" id="PRO_5047412544" evidence="3">
    <location>
        <begin position="20"/>
        <end position="665"/>
    </location>
</feature>
<dbReference type="InterPro" id="IPR019563">
    <property type="entry name" value="GH97_catalytic"/>
</dbReference>
<dbReference type="Pfam" id="PF10566">
    <property type="entry name" value="Glyco_hydro_97"/>
    <property type="match status" value="1"/>
</dbReference>
<feature type="domain" description="Glycosyl-hydrolase 97 catalytic" evidence="4">
    <location>
        <begin position="304"/>
        <end position="462"/>
    </location>
</feature>
<reference evidence="7 8" key="1">
    <citation type="submission" date="2023-01" db="EMBL/GenBank/DDBJ databases">
        <title>Novel species of the genus Asticcacaulis isolated from rivers.</title>
        <authorList>
            <person name="Lu H."/>
        </authorList>
    </citation>
    <scope>NUCLEOTIDE SEQUENCE [LARGE SCALE GENOMIC DNA]</scope>
    <source>
        <strain evidence="7 8">LKC15W</strain>
    </source>
</reference>
<dbReference type="InterPro" id="IPR017853">
    <property type="entry name" value="GH"/>
</dbReference>
<gene>
    <name evidence="7" type="ORF">PQU98_14755</name>
</gene>
<protein>
    <submittedName>
        <fullName evidence="7">Glycoside hydrolase family 97 protein</fullName>
    </submittedName>
</protein>
<name>A0ABT5HMD2_9CAUL</name>
<dbReference type="Gene3D" id="3.20.20.70">
    <property type="entry name" value="Aldolase class I"/>
    <property type="match status" value="1"/>
</dbReference>
<dbReference type="Gene3D" id="2.60.40.1180">
    <property type="entry name" value="Golgi alpha-mannosidase II"/>
    <property type="match status" value="1"/>
</dbReference>
<keyword evidence="3" id="KW-0732">Signal</keyword>
<evidence type="ECO:0000313" key="7">
    <source>
        <dbReference type="EMBL" id="MDC7677403.1"/>
    </source>
</evidence>
<dbReference type="SUPFAM" id="SSF51445">
    <property type="entry name" value="(Trans)glycosidases"/>
    <property type="match status" value="1"/>
</dbReference>
<dbReference type="InterPro" id="IPR029483">
    <property type="entry name" value="GH97_C"/>
</dbReference>
<evidence type="ECO:0000256" key="1">
    <source>
        <dbReference type="ARBA" id="ARBA00022801"/>
    </source>
</evidence>
<dbReference type="Pfam" id="PF14509">
    <property type="entry name" value="GH97_C"/>
    <property type="match status" value="1"/>
</dbReference>
<dbReference type="PANTHER" id="PTHR35803:SF2">
    <property type="entry name" value="RETAINING ALPHA-GALACTOSIDASE"/>
    <property type="match status" value="1"/>
</dbReference>
<dbReference type="InterPro" id="IPR052720">
    <property type="entry name" value="Glycosyl_hydrolase_97"/>
</dbReference>
<proteinExistence type="predicted"/>
<dbReference type="Pfam" id="PF14508">
    <property type="entry name" value="GH97_N"/>
    <property type="match status" value="1"/>
</dbReference>
<accession>A0ABT5HMD2</accession>
<dbReference type="InterPro" id="IPR013785">
    <property type="entry name" value="Aldolase_TIM"/>
</dbReference>
<keyword evidence="8" id="KW-1185">Reference proteome</keyword>
<evidence type="ECO:0000259" key="5">
    <source>
        <dbReference type="Pfam" id="PF14508"/>
    </source>
</evidence>
<evidence type="ECO:0000259" key="6">
    <source>
        <dbReference type="Pfam" id="PF14509"/>
    </source>
</evidence>
<dbReference type="EMBL" id="JAQQKV010000003">
    <property type="protein sequence ID" value="MDC7677403.1"/>
    <property type="molecule type" value="Genomic_DNA"/>
</dbReference>
<dbReference type="Proteomes" id="UP001218579">
    <property type="component" value="Unassembled WGS sequence"/>
</dbReference>
<dbReference type="Gene3D" id="2.70.98.10">
    <property type="match status" value="1"/>
</dbReference>